<evidence type="ECO:0000256" key="3">
    <source>
        <dbReference type="ARBA" id="ARBA00010494"/>
    </source>
</evidence>
<dbReference type="GO" id="GO:0046600">
    <property type="term" value="P:negative regulation of centriole replication"/>
    <property type="evidence" value="ECO:0007669"/>
    <property type="project" value="InterPro"/>
</dbReference>
<feature type="compositionally biased region" description="Acidic residues" evidence="10">
    <location>
        <begin position="331"/>
        <end position="365"/>
    </location>
</feature>
<feature type="compositionally biased region" description="Polar residues" evidence="10">
    <location>
        <begin position="593"/>
        <end position="602"/>
    </location>
</feature>
<dbReference type="GO" id="GO:0005634">
    <property type="term" value="C:nucleus"/>
    <property type="evidence" value="ECO:0007669"/>
    <property type="project" value="UniProtKB-SubCell"/>
</dbReference>
<dbReference type="Proteomes" id="UP001174909">
    <property type="component" value="Unassembled WGS sequence"/>
</dbReference>
<dbReference type="PANTHER" id="PTHR32078">
    <property type="entry name" value="NUCLEAR PROTEIN MDM1"/>
    <property type="match status" value="1"/>
</dbReference>
<feature type="compositionally biased region" description="Polar residues" evidence="10">
    <location>
        <begin position="518"/>
        <end position="530"/>
    </location>
</feature>
<feature type="region of interest" description="Disordered" evidence="10">
    <location>
        <begin position="108"/>
        <end position="143"/>
    </location>
</feature>
<evidence type="ECO:0000256" key="7">
    <source>
        <dbReference type="ARBA" id="ARBA00023212"/>
    </source>
</evidence>
<feature type="compositionally biased region" description="Polar residues" evidence="10">
    <location>
        <begin position="649"/>
        <end position="660"/>
    </location>
</feature>
<gene>
    <name evidence="11" type="ORF">GBAR_LOCUS30615</name>
</gene>
<keyword evidence="7" id="KW-0206">Cytoskeleton</keyword>
<evidence type="ECO:0000256" key="8">
    <source>
        <dbReference type="ARBA" id="ARBA00023242"/>
    </source>
</evidence>
<keyword evidence="5" id="KW-0963">Cytoplasm</keyword>
<evidence type="ECO:0000313" key="12">
    <source>
        <dbReference type="Proteomes" id="UP001174909"/>
    </source>
</evidence>
<evidence type="ECO:0000256" key="9">
    <source>
        <dbReference type="ARBA" id="ARBA00045771"/>
    </source>
</evidence>
<dbReference type="GO" id="GO:0005874">
    <property type="term" value="C:microtubule"/>
    <property type="evidence" value="ECO:0007669"/>
    <property type="project" value="UniProtKB-KW"/>
</dbReference>
<keyword evidence="6" id="KW-0493">Microtubule</keyword>
<feature type="compositionally biased region" description="Polar residues" evidence="10">
    <location>
        <begin position="701"/>
        <end position="712"/>
    </location>
</feature>
<comment type="caution">
    <text evidence="11">The sequence shown here is derived from an EMBL/GenBank/DDBJ whole genome shotgun (WGS) entry which is preliminary data.</text>
</comment>
<protein>
    <recommendedName>
        <fullName evidence="4">Nuclear protein MDM1</fullName>
    </recommendedName>
</protein>
<dbReference type="PANTHER" id="PTHR32078:SF1">
    <property type="entry name" value="NUCLEAR PROTEIN MDM1"/>
    <property type="match status" value="1"/>
</dbReference>
<sequence length="775" mass="84624">MSFRAGYRRPEPPPIPSVYQVQFTWKSGHQPEAPLLQAAERLRRNEGAGREGGGGEKKRKKSRDPQVNGHPPSHDKVEQLNRQSVFGVFRVLKVVGIDVDERQLTRGARGFSSSQSPGPVVRSPRKRSDVTDPRLITPSPVPAPLLPGPLRTWGTEYSTRFKSPLDFKYIRGAWIETPHPTPTNSKIVCEPSPVHPLSGSRAKGKAHEPEVENESSDEEERERKGEGERGADECPILPRESLLAQLNEIRHKAVEYRQRSEGCHFLPAHSSWHLPAADSERATTPIRAHPSDSSSLSSPSVEEPIEENGMKHPRYSVPRPLTNGRPHLVDVEDEEQEEEEREGEEDEGEGEGESFDSSESEEDEDSRPARSTPNIVKSPELKSHRVLATTSGSRFPTLSSSATPNGEVEGRIPTPILQQSSEYVLRHHLDRTTPSSGAVLTSPNRPAFVKTSSQGKPGTLRMGDRDVGKVLRSNGGVWAAPVSTRPSGHGGKTAASEARKKGLHLSQVSAKLKRDPSLLSSAPTRSTSHPHTLPKSSLALHSHEPPPAMPHAPGTRRAHYTLPTSPPHPSPPHSTISSLLSSLRTSSSSNPPNQKLNYTNASVRRKFPESSTRPTNPRCCSSHTRSTSGQCDICGAWLRKTLPHTGVQVENSSWNRQQPRSAVPLGSLGSHKYRGPVTQLSEKLETRGVSSSSAGSGSISPQPNGVQFSNSPQGPPRVRATVPPQTNPRPLKAADELSISSLSLSSCSVASDLLRKARERREKFWTQPPPNPTHT</sequence>
<proteinExistence type="inferred from homology"/>
<dbReference type="GO" id="GO:0005814">
    <property type="term" value="C:centriole"/>
    <property type="evidence" value="ECO:0007669"/>
    <property type="project" value="UniProtKB-SubCell"/>
</dbReference>
<feature type="region of interest" description="Disordered" evidence="10">
    <location>
        <begin position="270"/>
        <end position="415"/>
    </location>
</feature>
<dbReference type="InterPro" id="IPR029136">
    <property type="entry name" value="MDM1"/>
</dbReference>
<comment type="function">
    <text evidence="9">Microtubule-binding protein that negatively regulates centriole duplication. Binds to and stabilizes microtubules.</text>
</comment>
<accession>A0AA35TYM5</accession>
<dbReference type="Pfam" id="PF15501">
    <property type="entry name" value="MDM1"/>
    <property type="match status" value="1"/>
</dbReference>
<dbReference type="EMBL" id="CASHTH010004335">
    <property type="protein sequence ID" value="CAI8056179.1"/>
    <property type="molecule type" value="Genomic_DNA"/>
</dbReference>
<feature type="region of interest" description="Disordered" evidence="10">
    <location>
        <begin position="649"/>
        <end position="734"/>
    </location>
</feature>
<feature type="region of interest" description="Disordered" evidence="10">
    <location>
        <begin position="30"/>
        <end position="80"/>
    </location>
</feature>
<feature type="compositionally biased region" description="Low complexity" evidence="10">
    <location>
        <begin position="688"/>
        <end position="700"/>
    </location>
</feature>
<evidence type="ECO:0000256" key="5">
    <source>
        <dbReference type="ARBA" id="ARBA00022490"/>
    </source>
</evidence>
<evidence type="ECO:0000256" key="4">
    <source>
        <dbReference type="ARBA" id="ARBA00013508"/>
    </source>
</evidence>
<organism evidence="11 12">
    <name type="scientific">Geodia barretti</name>
    <name type="common">Barrett's horny sponge</name>
    <dbReference type="NCBI Taxonomy" id="519541"/>
    <lineage>
        <taxon>Eukaryota</taxon>
        <taxon>Metazoa</taxon>
        <taxon>Porifera</taxon>
        <taxon>Demospongiae</taxon>
        <taxon>Heteroscleromorpha</taxon>
        <taxon>Tetractinellida</taxon>
        <taxon>Astrophorina</taxon>
        <taxon>Geodiidae</taxon>
        <taxon>Geodia</taxon>
    </lineage>
</organism>
<dbReference type="AlphaFoldDB" id="A0AA35TYM5"/>
<comment type="similarity">
    <text evidence="3">Belongs to the MDM1 family.</text>
</comment>
<name>A0AA35TYM5_GEOBA</name>
<feature type="compositionally biased region" description="Polar residues" evidence="10">
    <location>
        <begin position="388"/>
        <end position="404"/>
    </location>
</feature>
<evidence type="ECO:0000313" key="11">
    <source>
        <dbReference type="EMBL" id="CAI8056179.1"/>
    </source>
</evidence>
<evidence type="ECO:0000256" key="10">
    <source>
        <dbReference type="SAM" id="MobiDB-lite"/>
    </source>
</evidence>
<dbReference type="GO" id="GO:0008017">
    <property type="term" value="F:microtubule binding"/>
    <property type="evidence" value="ECO:0007669"/>
    <property type="project" value="InterPro"/>
</dbReference>
<evidence type="ECO:0000256" key="2">
    <source>
        <dbReference type="ARBA" id="ARBA00004123"/>
    </source>
</evidence>
<feature type="compositionally biased region" description="Basic and acidic residues" evidence="10">
    <location>
        <begin position="40"/>
        <end position="56"/>
    </location>
</feature>
<keyword evidence="12" id="KW-1185">Reference proteome</keyword>
<feature type="region of interest" description="Disordered" evidence="10">
    <location>
        <begin position="477"/>
        <end position="626"/>
    </location>
</feature>
<reference evidence="11" key="1">
    <citation type="submission" date="2023-03" db="EMBL/GenBank/DDBJ databases">
        <authorList>
            <person name="Steffen K."/>
            <person name="Cardenas P."/>
        </authorList>
    </citation>
    <scope>NUCLEOTIDE SEQUENCE</scope>
</reference>
<evidence type="ECO:0000256" key="1">
    <source>
        <dbReference type="ARBA" id="ARBA00004114"/>
    </source>
</evidence>
<feature type="compositionally biased region" description="Acidic residues" evidence="10">
    <location>
        <begin position="211"/>
        <end position="220"/>
    </location>
</feature>
<feature type="region of interest" description="Disordered" evidence="10">
    <location>
        <begin position="180"/>
        <end position="238"/>
    </location>
</feature>
<feature type="compositionally biased region" description="Polar residues" evidence="10">
    <location>
        <begin position="609"/>
        <end position="626"/>
    </location>
</feature>
<evidence type="ECO:0000256" key="6">
    <source>
        <dbReference type="ARBA" id="ARBA00022701"/>
    </source>
</evidence>
<keyword evidence="8" id="KW-0539">Nucleus</keyword>
<feature type="compositionally biased region" description="Low complexity" evidence="10">
    <location>
        <begin position="573"/>
        <end position="592"/>
    </location>
</feature>
<comment type="subcellular location">
    <subcellularLocation>
        <location evidence="1">Cytoplasm</location>
        <location evidence="1">Cytoskeleton</location>
        <location evidence="1">Microtubule organizing center</location>
        <location evidence="1">Centrosome</location>
        <location evidence="1">Centriole</location>
    </subcellularLocation>
    <subcellularLocation>
        <location evidence="2">Nucleus</location>
    </subcellularLocation>
</comment>
<feature type="region of interest" description="Disordered" evidence="10">
    <location>
        <begin position="433"/>
        <end position="464"/>
    </location>
</feature>
<feature type="compositionally biased region" description="Basic and acidic residues" evidence="10">
    <location>
        <begin position="221"/>
        <end position="232"/>
    </location>
</feature>
<feature type="compositionally biased region" description="Low complexity" evidence="10">
    <location>
        <begin position="291"/>
        <end position="302"/>
    </location>
</feature>
<feature type="compositionally biased region" description="Polar residues" evidence="10">
    <location>
        <begin position="433"/>
        <end position="456"/>
    </location>
</feature>